<dbReference type="EMBL" id="AWQS01000203">
    <property type="protein sequence ID" value="EWT04683.1"/>
    <property type="molecule type" value="Genomic_DNA"/>
</dbReference>
<dbReference type="AlphaFoldDB" id="W9GIN8"/>
<keyword evidence="1" id="KW-0808">Transferase</keyword>
<dbReference type="OrthoDB" id="9151145at2"/>
<dbReference type="RefSeq" id="WP_034719864.1">
    <property type="nucleotide sequence ID" value="NZ_AWQS01000203.1"/>
</dbReference>
<evidence type="ECO:0000313" key="1">
    <source>
        <dbReference type="EMBL" id="EWT04683.1"/>
    </source>
</evidence>
<keyword evidence="2" id="KW-1185">Reference proteome</keyword>
<evidence type="ECO:0000313" key="2">
    <source>
        <dbReference type="Proteomes" id="UP000019494"/>
    </source>
</evidence>
<dbReference type="Proteomes" id="UP000019494">
    <property type="component" value="Unassembled WGS sequence"/>
</dbReference>
<dbReference type="PATRIC" id="fig|584657.3.peg.3448"/>
<reference evidence="2" key="1">
    <citation type="submission" date="2013-08" db="EMBL/GenBank/DDBJ databases">
        <title>Intrasporangium oryzae NRRL B-24470.</title>
        <authorList>
            <person name="Liu H."/>
            <person name="Wang G."/>
        </authorList>
    </citation>
    <scope>NUCLEOTIDE SEQUENCE [LARGE SCALE GENOMIC DNA]</scope>
    <source>
        <strain evidence="2">Q5-1</strain>
    </source>
</reference>
<name>W9GIN8_9MICO</name>
<proteinExistence type="predicted"/>
<comment type="caution">
    <text evidence="1">The sequence shown here is derived from an EMBL/GenBank/DDBJ whole genome shotgun (WGS) entry which is preliminary data.</text>
</comment>
<sequence length="70" mass="7409">MQATVHRFDPATHTGSVLRDDGVELPFDAAAFGASGLRLLRPGQRLTVEVADDRVTALRIVGVGGGQPIR</sequence>
<gene>
    <name evidence="1" type="ORF">N864_10090</name>
</gene>
<accession>W9GIN8</accession>
<organism evidence="1 2">
    <name type="scientific">Intrasporangium chromatireducens Q5-1</name>
    <dbReference type="NCBI Taxonomy" id="584657"/>
    <lineage>
        <taxon>Bacteria</taxon>
        <taxon>Bacillati</taxon>
        <taxon>Actinomycetota</taxon>
        <taxon>Actinomycetes</taxon>
        <taxon>Micrococcales</taxon>
        <taxon>Intrasporangiaceae</taxon>
        <taxon>Intrasporangium</taxon>
    </lineage>
</organism>
<dbReference type="GO" id="GO:0016779">
    <property type="term" value="F:nucleotidyltransferase activity"/>
    <property type="evidence" value="ECO:0007669"/>
    <property type="project" value="UniProtKB-KW"/>
</dbReference>
<protein>
    <submittedName>
        <fullName evidence="1">2-phospho-L-lactate guanylyltransferase</fullName>
    </submittedName>
</protein>
<keyword evidence="1" id="KW-0548">Nucleotidyltransferase</keyword>